<evidence type="ECO:0000313" key="1">
    <source>
        <dbReference type="EMBL" id="GBF57574.1"/>
    </source>
</evidence>
<dbReference type="AlphaFoldDB" id="A0A2P2E980"/>
<dbReference type="EMBL" id="BFBR01000003">
    <property type="protein sequence ID" value="GBF57574.1"/>
    <property type="molecule type" value="Genomic_DNA"/>
</dbReference>
<gene>
    <name evidence="1" type="ORF">PbB2_01241</name>
</gene>
<name>A0A2P2E980_9PROT</name>
<reference evidence="1 2" key="1">
    <citation type="journal article" date="2018" name="Genome Announc.">
        <title>Draft Genome Sequence of "Candidatus Phycosocius bacilliformis," an Alphaproteobacterial Ectosymbiont of the Hydrocarbon-Producing Green Alga Botryococcus braunii.</title>
        <authorList>
            <person name="Tanabe Y."/>
            <person name="Yamaguchi H."/>
            <person name="Watanabe M.M."/>
        </authorList>
    </citation>
    <scope>NUCLEOTIDE SEQUENCE [LARGE SCALE GENOMIC DNA]</scope>
    <source>
        <strain evidence="1 2">BOTRYCO-2</strain>
    </source>
</reference>
<accession>A0A2P2E980</accession>
<keyword evidence="2" id="KW-1185">Reference proteome</keyword>
<proteinExistence type="predicted"/>
<comment type="caution">
    <text evidence="1">The sequence shown here is derived from an EMBL/GenBank/DDBJ whole genome shotgun (WGS) entry which is preliminary data.</text>
</comment>
<dbReference type="Proteomes" id="UP000245086">
    <property type="component" value="Unassembled WGS sequence"/>
</dbReference>
<evidence type="ECO:0000313" key="2">
    <source>
        <dbReference type="Proteomes" id="UP000245086"/>
    </source>
</evidence>
<protein>
    <submittedName>
        <fullName evidence="1">Uncharacterized protein</fullName>
    </submittedName>
</protein>
<organism evidence="1 2">
    <name type="scientific">Candidatus Phycosocius bacilliformis</name>
    <dbReference type="NCBI Taxonomy" id="1445552"/>
    <lineage>
        <taxon>Bacteria</taxon>
        <taxon>Pseudomonadati</taxon>
        <taxon>Pseudomonadota</taxon>
        <taxon>Alphaproteobacteria</taxon>
        <taxon>Caulobacterales</taxon>
        <taxon>Caulobacterales incertae sedis</taxon>
        <taxon>Candidatus Phycosocius</taxon>
    </lineage>
</organism>
<sequence>MLAVTNGHDGLTHVLSDPVKLGSARKTGFGDRLLAATVFALCLTGLTSPVRAHVVEYEVQKPEGAPDGLWMRSYRTCEIVSRGGAPDAKLVCGYPLGWKLTDRSGKVLFPNEGFIPYPATWAFSTDVGVIDMGPELSVLNLTTWTHVELVFDRLEAVPAALGFELLAWIWTKDRAAAVVMNNGQLLQLHTPADFATAEANTDTRCRRIGMIAALDLGNLKHRHWHALRRLPRSQSASGSGTCPAEAREIIAGQDDAGWRWLDPATLLPRDETVYASPKAILSQAITNP</sequence>